<dbReference type="GO" id="GO:0016787">
    <property type="term" value="F:hydrolase activity"/>
    <property type="evidence" value="ECO:0007669"/>
    <property type="project" value="UniProtKB-KW"/>
</dbReference>
<keyword evidence="3" id="KW-1185">Reference proteome</keyword>
<organism evidence="2 3">
    <name type="scientific">Alteribacillus iranensis</name>
    <dbReference type="NCBI Taxonomy" id="930128"/>
    <lineage>
        <taxon>Bacteria</taxon>
        <taxon>Bacillati</taxon>
        <taxon>Bacillota</taxon>
        <taxon>Bacilli</taxon>
        <taxon>Bacillales</taxon>
        <taxon>Bacillaceae</taxon>
        <taxon>Alteribacillus</taxon>
    </lineage>
</organism>
<evidence type="ECO:0000313" key="2">
    <source>
        <dbReference type="EMBL" id="SFE81930.1"/>
    </source>
</evidence>
<evidence type="ECO:0000256" key="1">
    <source>
        <dbReference type="SAM" id="MobiDB-lite"/>
    </source>
</evidence>
<name>A0A1I2DPR6_9BACI</name>
<dbReference type="STRING" id="930128.SAMN05192532_104184"/>
<dbReference type="Gene3D" id="3.10.129.10">
    <property type="entry name" value="Hotdog Thioesterase"/>
    <property type="match status" value="1"/>
</dbReference>
<dbReference type="Pfam" id="PF13279">
    <property type="entry name" value="4HBT_2"/>
    <property type="match status" value="1"/>
</dbReference>
<dbReference type="AlphaFoldDB" id="A0A1I2DPR6"/>
<protein>
    <submittedName>
        <fullName evidence="2">Acyl-CoA thioester hydrolase</fullName>
    </submittedName>
</protein>
<sequence>MIETSTLLKSQVDSNWVDYNGHMNDAAYALVFSKAVDQLMIDIGLDEAAREKLSYTIYTLETHLCYLKEAHEGEMLNISLQLLDRDPKRLHVFFVMKNAAGEKIATSEQMLMGMNSEENRPVPFPEPIEEKIKELPQGLSEWPKEAGRKIGIRKKQ</sequence>
<dbReference type="InterPro" id="IPR029069">
    <property type="entry name" value="HotDog_dom_sf"/>
</dbReference>
<gene>
    <name evidence="2" type="ORF">SAMN05192532_104184</name>
</gene>
<feature type="region of interest" description="Disordered" evidence="1">
    <location>
        <begin position="135"/>
        <end position="156"/>
    </location>
</feature>
<reference evidence="2 3" key="1">
    <citation type="submission" date="2016-10" db="EMBL/GenBank/DDBJ databases">
        <authorList>
            <person name="de Groot N.N."/>
        </authorList>
    </citation>
    <scope>NUCLEOTIDE SEQUENCE [LARGE SCALE GENOMIC DNA]</scope>
    <source>
        <strain evidence="2 3">DSM 23995</strain>
    </source>
</reference>
<dbReference type="EMBL" id="FONT01000004">
    <property type="protein sequence ID" value="SFE81930.1"/>
    <property type="molecule type" value="Genomic_DNA"/>
</dbReference>
<accession>A0A1I2DPR6</accession>
<dbReference type="Proteomes" id="UP000199516">
    <property type="component" value="Unassembled WGS sequence"/>
</dbReference>
<dbReference type="RefSeq" id="WP_245757878.1">
    <property type="nucleotide sequence ID" value="NZ_FONT01000004.1"/>
</dbReference>
<proteinExistence type="predicted"/>
<dbReference type="CDD" id="cd00586">
    <property type="entry name" value="4HBT"/>
    <property type="match status" value="1"/>
</dbReference>
<dbReference type="SUPFAM" id="SSF54637">
    <property type="entry name" value="Thioesterase/thiol ester dehydrase-isomerase"/>
    <property type="match status" value="1"/>
</dbReference>
<keyword evidence="2" id="KW-0378">Hydrolase</keyword>
<evidence type="ECO:0000313" key="3">
    <source>
        <dbReference type="Proteomes" id="UP000199516"/>
    </source>
</evidence>